<dbReference type="HAMAP" id="MF_01696">
    <property type="entry name" value="MshB"/>
    <property type="match status" value="1"/>
</dbReference>
<dbReference type="SUPFAM" id="SSF102588">
    <property type="entry name" value="LmbE-like"/>
    <property type="match status" value="1"/>
</dbReference>
<dbReference type="GO" id="GO:0046872">
    <property type="term" value="F:metal ion binding"/>
    <property type="evidence" value="ECO:0007669"/>
    <property type="project" value="UniProtKB-KW"/>
</dbReference>
<evidence type="ECO:0000256" key="1">
    <source>
        <dbReference type="ARBA" id="ARBA00022723"/>
    </source>
</evidence>
<dbReference type="InterPro" id="IPR024078">
    <property type="entry name" value="LmbE-like_dom_sf"/>
</dbReference>
<evidence type="ECO:0000256" key="2">
    <source>
        <dbReference type="ARBA" id="ARBA00022801"/>
    </source>
</evidence>
<organism evidence="3">
    <name type="scientific">freshwater metagenome</name>
    <dbReference type="NCBI Taxonomy" id="449393"/>
    <lineage>
        <taxon>unclassified sequences</taxon>
        <taxon>metagenomes</taxon>
        <taxon>ecological metagenomes</taxon>
    </lineage>
</organism>
<dbReference type="InterPro" id="IPR017810">
    <property type="entry name" value="Mycothiol_biosynthesis_MshB"/>
</dbReference>
<dbReference type="NCBIfam" id="TIGR03445">
    <property type="entry name" value="mycothiol_MshB"/>
    <property type="match status" value="1"/>
</dbReference>
<sequence>MSDRSLLLVHAHPDDETINNGATMAKYASEEVRVTLVTCTRGEEGEVLVPELADLASTASDQLGKHREGELADAMAALGVKDFRFLGAPDRLWRDSGMMGTEPNNRSDVFWRADLDDAAGYLVKIIREVKPQVLVTYDEFGGYGHPDHIQAHRVAMRAAELAADSKFGEGEAWEISKIYWNTMPRSVIQEGIDKMKEIGSDFFGAESADDLPFAKPDELVTTLIDGREFIDAKMKAMAAHPTQIELDGPFFALSNNLGNQVWGDEYYTLVKGVKSTRLDAKGREVDLFA</sequence>
<reference evidence="3" key="1">
    <citation type="submission" date="2020-05" db="EMBL/GenBank/DDBJ databases">
        <authorList>
            <person name="Chiriac C."/>
            <person name="Salcher M."/>
            <person name="Ghai R."/>
            <person name="Kavagutti S V."/>
        </authorList>
    </citation>
    <scope>NUCLEOTIDE SEQUENCE</scope>
</reference>
<dbReference type="InterPro" id="IPR003737">
    <property type="entry name" value="GlcNAc_PI_deacetylase-related"/>
</dbReference>
<dbReference type="AlphaFoldDB" id="A0A6J6TXZ1"/>
<keyword evidence="2" id="KW-0378">Hydrolase</keyword>
<dbReference type="Gene3D" id="3.40.50.10320">
    <property type="entry name" value="LmbE-like"/>
    <property type="match status" value="1"/>
</dbReference>
<dbReference type="PANTHER" id="PTHR12993:SF26">
    <property type="entry name" value="1D-MYO-INOSITOL 2-ACETAMIDO-2-DEOXY-ALPHA-D-GLUCOPYRANOSIDE DEACETYLASE"/>
    <property type="match status" value="1"/>
</dbReference>
<proteinExistence type="inferred from homology"/>
<dbReference type="Pfam" id="PF02585">
    <property type="entry name" value="PIG-L"/>
    <property type="match status" value="1"/>
</dbReference>
<dbReference type="EMBL" id="CAEZZG010000004">
    <property type="protein sequence ID" value="CAB4751253.1"/>
    <property type="molecule type" value="Genomic_DNA"/>
</dbReference>
<evidence type="ECO:0000313" key="3">
    <source>
        <dbReference type="EMBL" id="CAB4751253.1"/>
    </source>
</evidence>
<dbReference type="GO" id="GO:0035595">
    <property type="term" value="F:N-acetylglucosaminylinositol deacetylase activity"/>
    <property type="evidence" value="ECO:0007669"/>
    <property type="project" value="InterPro"/>
</dbReference>
<name>A0A6J6TXZ1_9ZZZZ</name>
<gene>
    <name evidence="3" type="ORF">UFOPK2844_00440</name>
</gene>
<protein>
    <submittedName>
        <fullName evidence="3">Unannotated protein</fullName>
    </submittedName>
</protein>
<dbReference type="PANTHER" id="PTHR12993">
    <property type="entry name" value="N-ACETYLGLUCOSAMINYL-PHOSPHATIDYLINOSITOL DE-N-ACETYLASE-RELATED"/>
    <property type="match status" value="1"/>
</dbReference>
<keyword evidence="1" id="KW-0479">Metal-binding</keyword>
<accession>A0A6J6TXZ1</accession>